<keyword evidence="3" id="KW-1185">Reference proteome</keyword>
<evidence type="ECO:0000313" key="3">
    <source>
        <dbReference type="Proteomes" id="UP000521943"/>
    </source>
</evidence>
<evidence type="ECO:0000313" key="2">
    <source>
        <dbReference type="EMBL" id="KAF6748526.1"/>
    </source>
</evidence>
<dbReference type="Pfam" id="PF12937">
    <property type="entry name" value="F-box-like"/>
    <property type="match status" value="1"/>
</dbReference>
<protein>
    <recommendedName>
        <fullName evidence="1">F-box domain-containing protein</fullName>
    </recommendedName>
</protein>
<organism evidence="2 3">
    <name type="scientific">Ephemerocybe angulata</name>
    <dbReference type="NCBI Taxonomy" id="980116"/>
    <lineage>
        <taxon>Eukaryota</taxon>
        <taxon>Fungi</taxon>
        <taxon>Dikarya</taxon>
        <taxon>Basidiomycota</taxon>
        <taxon>Agaricomycotina</taxon>
        <taxon>Agaricomycetes</taxon>
        <taxon>Agaricomycetidae</taxon>
        <taxon>Agaricales</taxon>
        <taxon>Agaricineae</taxon>
        <taxon>Psathyrellaceae</taxon>
        <taxon>Ephemerocybe</taxon>
    </lineage>
</organism>
<dbReference type="EMBL" id="JACGCI010000070">
    <property type="protein sequence ID" value="KAF6748526.1"/>
    <property type="molecule type" value="Genomic_DNA"/>
</dbReference>
<accession>A0A8H6HLB0</accession>
<name>A0A8H6HLB0_9AGAR</name>
<dbReference type="Gene3D" id="1.20.1280.50">
    <property type="match status" value="1"/>
</dbReference>
<reference evidence="2 3" key="1">
    <citation type="submission" date="2020-07" db="EMBL/GenBank/DDBJ databases">
        <title>Comparative genomics of pyrophilous fungi reveals a link between fire events and developmental genes.</title>
        <authorList>
            <consortium name="DOE Joint Genome Institute"/>
            <person name="Steindorff A.S."/>
            <person name="Carver A."/>
            <person name="Calhoun S."/>
            <person name="Stillman K."/>
            <person name="Liu H."/>
            <person name="Lipzen A."/>
            <person name="Pangilinan J."/>
            <person name="Labutti K."/>
            <person name="Bruns T.D."/>
            <person name="Grigoriev I.V."/>
        </authorList>
    </citation>
    <scope>NUCLEOTIDE SEQUENCE [LARGE SCALE GENOMIC DNA]</scope>
    <source>
        <strain evidence="2 3">CBS 144469</strain>
    </source>
</reference>
<evidence type="ECO:0000259" key="1">
    <source>
        <dbReference type="Pfam" id="PF12937"/>
    </source>
</evidence>
<sequence length="145" mass="16285">MSTFFSLIPPPGPHAADSWQLASKALCQKVEPPSISYLLDNNTPPKAVEIPVVEARICDLIGKITELRKLEVEVTVELERHQSILSPVRRVPRGVLGHVFTFLHPYEEGEKVRNAAGRKVFLRLSLVCKLWRDAALVTHELWTGL</sequence>
<comment type="caution">
    <text evidence="2">The sequence shown here is derived from an EMBL/GenBank/DDBJ whole genome shotgun (WGS) entry which is preliminary data.</text>
</comment>
<dbReference type="Proteomes" id="UP000521943">
    <property type="component" value="Unassembled WGS sequence"/>
</dbReference>
<dbReference type="InterPro" id="IPR001810">
    <property type="entry name" value="F-box_dom"/>
</dbReference>
<dbReference type="OrthoDB" id="3365698at2759"/>
<dbReference type="AlphaFoldDB" id="A0A8H6HLB0"/>
<feature type="domain" description="F-box" evidence="1">
    <location>
        <begin position="90"/>
        <end position="143"/>
    </location>
</feature>
<proteinExistence type="predicted"/>
<gene>
    <name evidence="2" type="ORF">DFP72DRAFT_1074144</name>
</gene>